<comment type="caution">
    <text evidence="2">The sequence shown here is derived from an EMBL/GenBank/DDBJ whole genome shotgun (WGS) entry which is preliminary data.</text>
</comment>
<keyword evidence="3" id="KW-1185">Reference proteome</keyword>
<evidence type="ECO:0000313" key="3">
    <source>
        <dbReference type="Proteomes" id="UP000663879"/>
    </source>
</evidence>
<organism evidence="2 3">
    <name type="scientific">Brachionus calyciflorus</name>
    <dbReference type="NCBI Taxonomy" id="104777"/>
    <lineage>
        <taxon>Eukaryota</taxon>
        <taxon>Metazoa</taxon>
        <taxon>Spiralia</taxon>
        <taxon>Gnathifera</taxon>
        <taxon>Rotifera</taxon>
        <taxon>Eurotatoria</taxon>
        <taxon>Monogononta</taxon>
        <taxon>Pseudotrocha</taxon>
        <taxon>Ploima</taxon>
        <taxon>Brachionidae</taxon>
        <taxon>Brachionus</taxon>
    </lineage>
</organism>
<name>A0A814KB53_9BILA</name>
<dbReference type="EMBL" id="CAJNOC010005254">
    <property type="protein sequence ID" value="CAF1047042.1"/>
    <property type="molecule type" value="Genomic_DNA"/>
</dbReference>
<feature type="compositionally biased region" description="Basic residues" evidence="1">
    <location>
        <begin position="235"/>
        <end position="245"/>
    </location>
</feature>
<evidence type="ECO:0000313" key="2">
    <source>
        <dbReference type="EMBL" id="CAF1047042.1"/>
    </source>
</evidence>
<protein>
    <submittedName>
        <fullName evidence="2">Uncharacterized protein</fullName>
    </submittedName>
</protein>
<evidence type="ECO:0000256" key="1">
    <source>
        <dbReference type="SAM" id="MobiDB-lite"/>
    </source>
</evidence>
<dbReference type="AlphaFoldDB" id="A0A814KB53"/>
<feature type="region of interest" description="Disordered" evidence="1">
    <location>
        <begin position="183"/>
        <end position="261"/>
    </location>
</feature>
<dbReference type="Proteomes" id="UP000663879">
    <property type="component" value="Unassembled WGS sequence"/>
</dbReference>
<sequence>MAHRVNDFELTALLKKQETFSKSRSQKLRKQIAYLHSTQQALRLRINKDEQTCLLSLLTDFNKLLLDHTTSSILRYTSLYLAHSKPGSGPPDSNHKHTNYKEWSNINKWLKSNPLTNPTHCFTNSPLASFTRPLIMDSTLKQTLITLVHKINSKDLGSTTPAALAPTYADSAQPQNQSTIQYRSQPFRQRNQDRLQGPNRKQVRAARGHTQPSSGHQQDNRLLQEQTRQSGPKTGRQRQRHRHHGQTLLHYQHQELHRLES</sequence>
<reference evidence="2" key="1">
    <citation type="submission" date="2021-02" db="EMBL/GenBank/DDBJ databases">
        <authorList>
            <person name="Nowell W R."/>
        </authorList>
    </citation>
    <scope>NUCLEOTIDE SEQUENCE</scope>
    <source>
        <strain evidence="2">Ploen Becks lab</strain>
    </source>
</reference>
<gene>
    <name evidence="2" type="ORF">OXX778_LOCUS18637</name>
</gene>
<feature type="compositionally biased region" description="Basic and acidic residues" evidence="1">
    <location>
        <begin position="252"/>
        <end position="261"/>
    </location>
</feature>
<proteinExistence type="predicted"/>
<accession>A0A814KB53</accession>
<feature type="compositionally biased region" description="Polar residues" evidence="1">
    <location>
        <begin position="210"/>
        <end position="232"/>
    </location>
</feature>